<dbReference type="InterPro" id="IPR006143">
    <property type="entry name" value="RND_pump_MFP"/>
</dbReference>
<evidence type="ECO:0000259" key="8">
    <source>
        <dbReference type="Pfam" id="PF25917"/>
    </source>
</evidence>
<proteinExistence type="inferred from homology"/>
<feature type="domain" description="p-hydroxybenzoic acid efflux pump subunit AaeA-like beta-barrel" evidence="9">
    <location>
        <begin position="191"/>
        <end position="287"/>
    </location>
</feature>
<gene>
    <name evidence="10" type="ORF">IPV26_14940</name>
</gene>
<keyword evidence="5 6" id="KW-0472">Membrane</keyword>
<dbReference type="RefSeq" id="WP_207489347.1">
    <property type="nucleotide sequence ID" value="NZ_JADIJS010000003.1"/>
</dbReference>
<evidence type="ECO:0000256" key="5">
    <source>
        <dbReference type="ARBA" id="ARBA00023136"/>
    </source>
</evidence>
<evidence type="ECO:0000256" key="6">
    <source>
        <dbReference type="SAM" id="Phobius"/>
    </source>
</evidence>
<dbReference type="PANTHER" id="PTHR30367:SF12">
    <property type="entry name" value="P-HYDROXYBENZOIC ACID EFFLUX PUMP SUBUNIT AAEA"/>
    <property type="match status" value="1"/>
</dbReference>
<dbReference type="Pfam" id="PF25917">
    <property type="entry name" value="BSH_RND"/>
    <property type="match status" value="1"/>
</dbReference>
<keyword evidence="3 6" id="KW-0812">Transmembrane</keyword>
<feature type="transmembrane region" description="Helical" evidence="6">
    <location>
        <begin position="12"/>
        <end position="32"/>
    </location>
</feature>
<dbReference type="Pfam" id="PF25963">
    <property type="entry name" value="Beta-barrel_AAEA"/>
    <property type="match status" value="1"/>
</dbReference>
<dbReference type="Proteomes" id="UP000718278">
    <property type="component" value="Unassembled WGS sequence"/>
</dbReference>
<dbReference type="PANTHER" id="PTHR30367">
    <property type="entry name" value="P-HYDROXYBENZOIC ACID EFFLUX PUMP SUBUNIT AAEA-RELATED"/>
    <property type="match status" value="1"/>
</dbReference>
<protein>
    <submittedName>
        <fullName evidence="10">HlyD family secretion protein</fullName>
    </submittedName>
</protein>
<comment type="subcellular location">
    <subcellularLocation>
        <location evidence="1">Membrane</location>
        <topology evidence="1">Single-pass membrane protein</topology>
    </subcellularLocation>
</comment>
<dbReference type="InterPro" id="IPR058624">
    <property type="entry name" value="MdtA-like_HH"/>
</dbReference>
<evidence type="ECO:0000256" key="3">
    <source>
        <dbReference type="ARBA" id="ARBA00022692"/>
    </source>
</evidence>
<dbReference type="Gene3D" id="2.40.50.100">
    <property type="match status" value="1"/>
</dbReference>
<evidence type="ECO:0000256" key="4">
    <source>
        <dbReference type="ARBA" id="ARBA00022989"/>
    </source>
</evidence>
<evidence type="ECO:0000259" key="7">
    <source>
        <dbReference type="Pfam" id="PF25876"/>
    </source>
</evidence>
<dbReference type="NCBIfam" id="TIGR01730">
    <property type="entry name" value="RND_mfp"/>
    <property type="match status" value="1"/>
</dbReference>
<comment type="similarity">
    <text evidence="2">Belongs to the membrane fusion protein (MFP) (TC 8.A.1) family.</text>
</comment>
<accession>A0ABS3K220</accession>
<dbReference type="Gene3D" id="2.40.30.170">
    <property type="match status" value="1"/>
</dbReference>
<dbReference type="SUPFAM" id="SSF111369">
    <property type="entry name" value="HlyD-like secretion proteins"/>
    <property type="match status" value="1"/>
</dbReference>
<name>A0ABS3K220_9HYPH</name>
<reference evidence="10 11" key="1">
    <citation type="submission" date="2020-10" db="EMBL/GenBank/DDBJ databases">
        <title>Genomic characterization of underground lake bacteria from Wind Cave National Park: Insight into the archetypical LuxI/LuxR and identification of LuxR solos.</title>
        <authorList>
            <person name="Wengert P.C."/>
            <person name="Savka M.A."/>
        </authorList>
    </citation>
    <scope>NUCLEOTIDE SEQUENCE [LARGE SCALE GENOMIC DNA]</scope>
    <source>
        <strain evidence="10 11">SD316</strain>
    </source>
</reference>
<evidence type="ECO:0000313" key="11">
    <source>
        <dbReference type="Proteomes" id="UP000718278"/>
    </source>
</evidence>
<evidence type="ECO:0000256" key="2">
    <source>
        <dbReference type="ARBA" id="ARBA00009477"/>
    </source>
</evidence>
<evidence type="ECO:0000256" key="1">
    <source>
        <dbReference type="ARBA" id="ARBA00004167"/>
    </source>
</evidence>
<evidence type="ECO:0000259" key="9">
    <source>
        <dbReference type="Pfam" id="PF25963"/>
    </source>
</evidence>
<dbReference type="InterPro" id="IPR058634">
    <property type="entry name" value="AaeA-lik-b-barrel"/>
</dbReference>
<dbReference type="InterPro" id="IPR050393">
    <property type="entry name" value="MFP_Efflux_Pump"/>
</dbReference>
<keyword evidence="11" id="KW-1185">Reference proteome</keyword>
<evidence type="ECO:0000313" key="10">
    <source>
        <dbReference type="EMBL" id="MBO1040963.1"/>
    </source>
</evidence>
<feature type="domain" description="Multidrug resistance protein MdtA-like barrel-sandwich hybrid" evidence="8">
    <location>
        <begin position="47"/>
        <end position="187"/>
    </location>
</feature>
<comment type="caution">
    <text evidence="10">The sequence shown here is derived from an EMBL/GenBank/DDBJ whole genome shotgun (WGS) entry which is preliminary data.</text>
</comment>
<dbReference type="Gene3D" id="1.10.287.470">
    <property type="entry name" value="Helix hairpin bin"/>
    <property type="match status" value="1"/>
</dbReference>
<organism evidence="10 11">
    <name type="scientific">Brucella pituitosa</name>
    <dbReference type="NCBI Taxonomy" id="571256"/>
    <lineage>
        <taxon>Bacteria</taxon>
        <taxon>Pseudomonadati</taxon>
        <taxon>Pseudomonadota</taxon>
        <taxon>Alphaproteobacteria</taxon>
        <taxon>Hyphomicrobiales</taxon>
        <taxon>Brucellaceae</taxon>
        <taxon>Brucella/Ochrobactrum group</taxon>
        <taxon>Brucella</taxon>
    </lineage>
</organism>
<dbReference type="InterPro" id="IPR058625">
    <property type="entry name" value="MdtA-like_BSH"/>
</dbReference>
<feature type="domain" description="Multidrug resistance protein MdtA-like alpha-helical hairpin" evidence="7">
    <location>
        <begin position="87"/>
        <end position="155"/>
    </location>
</feature>
<sequence>MKNVTIISGRALLTLSMAGCAAILSWHLWSFYMDAPWTRDAHIRADIVRLAPDVSGPVTEVFVSDNARVEKGAPLFRIETDRFMLALREAEAQTLSMKAVAELARTDFERYQLLASKQAVSLKQRQQAESQMHQADAAYQSALAARDLARLNLERTTVKAPVSGAITNFSLRKGNYVTAGSAIGVLVERESIYVAGYFEETKLPRIHVNDLVRIDIMGEPEPVIGHVASFAAGIEDRERSDSVGSLASVAPTFSWVRLAQRIPVRIEIDDIPAAVRLIAGRTATVSIEPTRD</sequence>
<keyword evidence="4 6" id="KW-1133">Transmembrane helix</keyword>
<dbReference type="Pfam" id="PF25876">
    <property type="entry name" value="HH_MFP_RND"/>
    <property type="match status" value="1"/>
</dbReference>
<dbReference type="EMBL" id="JADIJS010000003">
    <property type="protein sequence ID" value="MBO1040963.1"/>
    <property type="molecule type" value="Genomic_DNA"/>
</dbReference>